<dbReference type="GO" id="GO:0005506">
    <property type="term" value="F:iron ion binding"/>
    <property type="evidence" value="ECO:0007669"/>
    <property type="project" value="InterPro"/>
</dbReference>
<feature type="binding site" description="axial binding residue" evidence="14">
    <location>
        <position position="636"/>
    </location>
    <ligand>
        <name>heme c</name>
        <dbReference type="ChEBI" id="CHEBI:61717"/>
    </ligand>
    <ligandPart>
        <name>Fe</name>
        <dbReference type="ChEBI" id="CHEBI:18248"/>
    </ligandPart>
</feature>
<feature type="binding site" evidence="14">
    <location>
        <position position="283"/>
    </location>
    <ligand>
        <name>Ca(2+)</name>
        <dbReference type="ChEBI" id="CHEBI:29108"/>
    </ligand>
</feature>
<dbReference type="PANTHER" id="PTHR32303">
    <property type="entry name" value="QUINOPROTEIN ALCOHOL DEHYDROGENASE (CYTOCHROME C)"/>
    <property type="match status" value="1"/>
</dbReference>
<evidence type="ECO:0000256" key="1">
    <source>
        <dbReference type="ARBA" id="ARBA00008156"/>
    </source>
</evidence>
<protein>
    <submittedName>
        <fullName evidence="19">PQQ-dependent dehydrogenase, methanol/ethanol family</fullName>
        <ecNumber evidence="19">1.1.2.-</ecNumber>
    </submittedName>
</protein>
<evidence type="ECO:0000256" key="16">
    <source>
        <dbReference type="SAM" id="MobiDB-lite"/>
    </source>
</evidence>
<dbReference type="Proteomes" id="UP000265875">
    <property type="component" value="Unassembled WGS sequence"/>
</dbReference>
<dbReference type="Pfam" id="PF01011">
    <property type="entry name" value="PQQ"/>
    <property type="match status" value="2"/>
</dbReference>
<evidence type="ECO:0000256" key="4">
    <source>
        <dbReference type="ARBA" id="ARBA00022723"/>
    </source>
</evidence>
<comment type="cofactor">
    <cofactor evidence="14">
        <name>Ca(2+)</name>
        <dbReference type="ChEBI" id="CHEBI:29108"/>
    </cofactor>
    <text evidence="14">Binds 1 Ca(2+) ion per subunit.</text>
</comment>
<evidence type="ECO:0000256" key="2">
    <source>
        <dbReference type="ARBA" id="ARBA00022448"/>
    </source>
</evidence>
<dbReference type="PRINTS" id="PR00605">
    <property type="entry name" value="CYTCHROMECIC"/>
</dbReference>
<dbReference type="SMART" id="SM00564">
    <property type="entry name" value="PQQ"/>
    <property type="match status" value="5"/>
</dbReference>
<evidence type="ECO:0000256" key="11">
    <source>
        <dbReference type="ARBA" id="ARBA00023157"/>
    </source>
</evidence>
<keyword evidence="11 15" id="KW-1015">Disulfide bond</keyword>
<organism evidence="19 20">
    <name type="scientific">Pseudomonas monteilii</name>
    <dbReference type="NCBI Taxonomy" id="76759"/>
    <lineage>
        <taxon>Bacteria</taxon>
        <taxon>Pseudomonadati</taxon>
        <taxon>Pseudomonadota</taxon>
        <taxon>Gammaproteobacteria</taxon>
        <taxon>Pseudomonadales</taxon>
        <taxon>Pseudomonadaceae</taxon>
        <taxon>Pseudomonas</taxon>
    </lineage>
</organism>
<comment type="caution">
    <text evidence="19">The sequence shown here is derived from an EMBL/GenBank/DDBJ whole genome shotgun (WGS) entry which is preliminary data.</text>
</comment>
<dbReference type="PROSITE" id="PS51007">
    <property type="entry name" value="CYTC"/>
    <property type="match status" value="1"/>
</dbReference>
<evidence type="ECO:0000256" key="6">
    <source>
        <dbReference type="ARBA" id="ARBA00022837"/>
    </source>
</evidence>
<dbReference type="EMBL" id="QWLL01000033">
    <property type="protein sequence ID" value="RII76823.1"/>
    <property type="molecule type" value="Genomic_DNA"/>
</dbReference>
<feature type="binding site" evidence="13">
    <location>
        <begin position="200"/>
        <end position="201"/>
    </location>
    <ligand>
        <name>pyrroloquinoline quinone</name>
        <dbReference type="ChEBI" id="CHEBI:58442"/>
    </ligand>
</feature>
<gene>
    <name evidence="19" type="ORF">D0894_15420</name>
</gene>
<keyword evidence="6 14" id="KW-0106">Calcium</keyword>
<dbReference type="NCBIfam" id="TIGR03075">
    <property type="entry name" value="PQQ_enz_alc_DH"/>
    <property type="match status" value="1"/>
</dbReference>
<feature type="binding site" description="axial binding residue" evidence="14">
    <location>
        <position position="675"/>
    </location>
    <ligand>
        <name>heme c</name>
        <dbReference type="ChEBI" id="CHEBI:61717"/>
    </ligand>
    <ligandPart>
        <name>Fe</name>
        <dbReference type="ChEBI" id="CHEBI:18248"/>
    </ligandPart>
</feature>
<dbReference type="GO" id="GO:0005509">
    <property type="term" value="F:calcium ion binding"/>
    <property type="evidence" value="ECO:0007669"/>
    <property type="project" value="InterPro"/>
</dbReference>
<keyword evidence="2" id="KW-0813">Transport</keyword>
<dbReference type="Gene3D" id="1.10.760.10">
    <property type="entry name" value="Cytochrome c-like domain"/>
    <property type="match status" value="1"/>
</dbReference>
<dbReference type="CDD" id="cd10279">
    <property type="entry name" value="PQQ_ADH_II"/>
    <property type="match status" value="1"/>
</dbReference>
<keyword evidence="8" id="KW-0249">Electron transport</keyword>
<reference evidence="19 20" key="1">
    <citation type="submission" date="2018-08" db="EMBL/GenBank/DDBJ databases">
        <title>Draft genome sequence of the cyanotroph, Pseudomonas monteilii BCN3.</title>
        <authorList>
            <person name="Jones L.B."/>
            <person name="Kunz D.A."/>
        </authorList>
    </citation>
    <scope>NUCLEOTIDE SEQUENCE [LARGE SCALE GENOMIC DNA]</scope>
    <source>
        <strain evidence="19 20">BCN3</strain>
    </source>
</reference>
<feature type="binding site" evidence="13">
    <location>
        <position position="355"/>
    </location>
    <ligand>
        <name>pyrroloquinoline quinone</name>
        <dbReference type="ChEBI" id="CHEBI:58442"/>
    </ligand>
</feature>
<evidence type="ECO:0000256" key="12">
    <source>
        <dbReference type="PIRSR" id="PIRSR617512-1"/>
    </source>
</evidence>
<dbReference type="GO" id="GO:0016614">
    <property type="term" value="F:oxidoreductase activity, acting on CH-OH group of donors"/>
    <property type="evidence" value="ECO:0007669"/>
    <property type="project" value="InterPro"/>
</dbReference>
<dbReference type="InterPro" id="IPR009056">
    <property type="entry name" value="Cyt_c-like_dom"/>
</dbReference>
<feature type="binding site" description="covalent" evidence="13">
    <location>
        <position position="635"/>
    </location>
    <ligand>
        <name>heme c</name>
        <dbReference type="ChEBI" id="CHEBI:61717"/>
    </ligand>
</feature>
<dbReference type="InterPro" id="IPR002372">
    <property type="entry name" value="PQQ_rpt_dom"/>
</dbReference>
<evidence type="ECO:0000256" key="8">
    <source>
        <dbReference type="ARBA" id="ARBA00022982"/>
    </source>
</evidence>
<dbReference type="SUPFAM" id="SSF46626">
    <property type="entry name" value="Cytochrome c"/>
    <property type="match status" value="1"/>
</dbReference>
<evidence type="ECO:0000256" key="17">
    <source>
        <dbReference type="SAM" id="SignalP"/>
    </source>
</evidence>
<name>A0A399M4W6_9PSED</name>
<evidence type="ECO:0000259" key="18">
    <source>
        <dbReference type="PROSITE" id="PS51007"/>
    </source>
</evidence>
<feature type="binding site" evidence="13">
    <location>
        <begin position="417"/>
        <end position="418"/>
    </location>
    <ligand>
        <name>pyrroloquinoline quinone</name>
        <dbReference type="ChEBI" id="CHEBI:58442"/>
    </ligand>
</feature>
<accession>A0A399M4W6</accession>
<evidence type="ECO:0000256" key="15">
    <source>
        <dbReference type="PIRSR" id="PIRSR617512-4"/>
    </source>
</evidence>
<evidence type="ECO:0000256" key="10">
    <source>
        <dbReference type="ARBA" id="ARBA00023004"/>
    </source>
</evidence>
<dbReference type="InterPro" id="IPR036909">
    <property type="entry name" value="Cyt_c-like_dom_sf"/>
</dbReference>
<evidence type="ECO:0000256" key="14">
    <source>
        <dbReference type="PIRSR" id="PIRSR617512-3"/>
    </source>
</evidence>
<dbReference type="GO" id="GO:0016020">
    <property type="term" value="C:membrane"/>
    <property type="evidence" value="ECO:0007669"/>
    <property type="project" value="InterPro"/>
</dbReference>
<dbReference type="SUPFAM" id="SSF50998">
    <property type="entry name" value="Quinoprotein alcohol dehydrogenase-like"/>
    <property type="match status" value="1"/>
</dbReference>
<keyword evidence="9 19" id="KW-0560">Oxidoreductase</keyword>
<feature type="region of interest" description="Disordered" evidence="16">
    <location>
        <begin position="707"/>
        <end position="730"/>
    </location>
</feature>
<dbReference type="EC" id="1.1.2.-" evidence="19"/>
<feature type="binding site" evidence="14">
    <location>
        <position position="328"/>
    </location>
    <ligand>
        <name>Ca(2+)</name>
        <dbReference type="ChEBI" id="CHEBI:29108"/>
    </ligand>
</feature>
<feature type="domain" description="Cytochrome c" evidence="18">
    <location>
        <begin position="620"/>
        <end position="698"/>
    </location>
</feature>
<feature type="binding site" evidence="14">
    <location>
        <position position="202"/>
    </location>
    <ligand>
        <name>Ca(2+)</name>
        <dbReference type="ChEBI" id="CHEBI:29108"/>
    </ligand>
</feature>
<keyword evidence="7 13" id="KW-0634">PQQ</keyword>
<evidence type="ECO:0000256" key="3">
    <source>
        <dbReference type="ARBA" id="ARBA00022617"/>
    </source>
</evidence>
<evidence type="ECO:0000256" key="5">
    <source>
        <dbReference type="ARBA" id="ARBA00022729"/>
    </source>
</evidence>
<evidence type="ECO:0000256" key="13">
    <source>
        <dbReference type="PIRSR" id="PIRSR617512-2"/>
    </source>
</evidence>
<feature type="signal peptide" evidence="17">
    <location>
        <begin position="1"/>
        <end position="29"/>
    </location>
</feature>
<proteinExistence type="inferred from homology"/>
<feature type="active site" description="Proton acceptor" evidence="12">
    <location>
        <position position="328"/>
    </location>
</feature>
<feature type="binding site" evidence="13">
    <location>
        <position position="184"/>
    </location>
    <ligand>
        <name>pyrroloquinoline quinone</name>
        <dbReference type="ChEBI" id="CHEBI:58442"/>
    </ligand>
</feature>
<evidence type="ECO:0000256" key="9">
    <source>
        <dbReference type="ARBA" id="ARBA00023002"/>
    </source>
</evidence>
<dbReference type="InterPro" id="IPR017512">
    <property type="entry name" value="PQQ_MeOH/EtOH_DH"/>
</dbReference>
<dbReference type="Gene3D" id="2.140.10.10">
    <property type="entry name" value="Quinoprotein alcohol dehydrogenase-like superfamily"/>
    <property type="match status" value="1"/>
</dbReference>
<dbReference type="Pfam" id="PF13442">
    <property type="entry name" value="Cytochrome_CBB3"/>
    <property type="match status" value="1"/>
</dbReference>
<comment type="cofactor">
    <cofactor evidence="13">
        <name>pyrroloquinoline quinone</name>
        <dbReference type="ChEBI" id="CHEBI:58442"/>
    </cofactor>
    <text evidence="13">Binds 1 PQQ group per subunit.</text>
</comment>
<dbReference type="GO" id="GO:0020037">
    <property type="term" value="F:heme binding"/>
    <property type="evidence" value="ECO:0007669"/>
    <property type="project" value="InterPro"/>
</dbReference>
<keyword evidence="4 14" id="KW-0479">Metal-binding</keyword>
<feature type="chain" id="PRO_5017347380" evidence="17">
    <location>
        <begin position="30"/>
        <end position="730"/>
    </location>
</feature>
<dbReference type="AlphaFoldDB" id="A0A399M4W6"/>
<feature type="binding site" evidence="13">
    <location>
        <position position="263"/>
    </location>
    <ligand>
        <name>pyrroloquinoline quinone</name>
        <dbReference type="ChEBI" id="CHEBI:58442"/>
    </ligand>
</feature>
<keyword evidence="3 13" id="KW-0349">Heme</keyword>
<feature type="binding site" description="covalent" evidence="13">
    <location>
        <position position="632"/>
    </location>
    <ligand>
        <name>heme c</name>
        <dbReference type="ChEBI" id="CHEBI:61717"/>
    </ligand>
</feature>
<evidence type="ECO:0000256" key="7">
    <source>
        <dbReference type="ARBA" id="ARBA00022891"/>
    </source>
</evidence>
<dbReference type="RefSeq" id="WP_119370432.1">
    <property type="nucleotide sequence ID" value="NZ_QWLL01000033.1"/>
</dbReference>
<feature type="compositionally biased region" description="Polar residues" evidence="16">
    <location>
        <begin position="716"/>
        <end position="730"/>
    </location>
</feature>
<dbReference type="InterPro" id="IPR018391">
    <property type="entry name" value="PQQ_b-propeller_rpt"/>
</dbReference>
<keyword evidence="5 17" id="KW-0732">Signal</keyword>
<feature type="disulfide bond" evidence="15">
    <location>
        <begin position="134"/>
        <end position="135"/>
    </location>
</feature>
<dbReference type="GO" id="GO:0009055">
    <property type="term" value="F:electron transfer activity"/>
    <property type="evidence" value="ECO:0007669"/>
    <property type="project" value="InterPro"/>
</dbReference>
<dbReference type="InterPro" id="IPR008168">
    <property type="entry name" value="Cyt_C_IC"/>
</dbReference>
<feature type="binding site" evidence="13">
    <location>
        <position position="140"/>
    </location>
    <ligand>
        <name>pyrroloquinoline quinone</name>
        <dbReference type="ChEBI" id="CHEBI:58442"/>
    </ligand>
</feature>
<keyword evidence="10 14" id="KW-0408">Iron</keyword>
<feature type="binding site" evidence="13">
    <location>
        <position position="88"/>
    </location>
    <ligand>
        <name>pyrroloquinoline quinone</name>
        <dbReference type="ChEBI" id="CHEBI:58442"/>
    </ligand>
</feature>
<evidence type="ECO:0000313" key="19">
    <source>
        <dbReference type="EMBL" id="RII76823.1"/>
    </source>
</evidence>
<evidence type="ECO:0000313" key="20">
    <source>
        <dbReference type="Proteomes" id="UP000265875"/>
    </source>
</evidence>
<comment type="cofactor">
    <cofactor evidence="13">
        <name>heme c</name>
        <dbReference type="ChEBI" id="CHEBI:61717"/>
    </cofactor>
    <text evidence="13">Binds 1 heme c group per subunit.</text>
</comment>
<dbReference type="InterPro" id="IPR011047">
    <property type="entry name" value="Quinoprotein_ADH-like_sf"/>
</dbReference>
<comment type="similarity">
    <text evidence="1">Belongs to the bacterial PQQ dehydrogenase family.</text>
</comment>
<sequence length="730" mass="79351">MFYKKNNKFLLFLVGTALSTALGVPVALAASLNEARLSNATQEPQNWMTHGGGYNELHYSALGKINADNVNELKLAWTGDFADGRGQESTPLVVDGVMYVSSSWSKVYAYEAATGKELWRYDPQVNPEKAQNACCDVVNRGLAAWNGKIYVGTIDGRLEAIDAKSGKLVWSKQTTDLSKPYSITGAPRAVKGKILIGNGGAEMGVRGYISAYDAETGNKVWRFYTTPNPENKPDGEISDKILMDTVYGTWGDGAWRRTGGGGTVWDSIVYDAEFDQVLIGVGNGSPWSYKERSGGVGDNLFLGSILALDPDTGAYKWHYQETPAEAWDFTSTQPMILTDINIHGEERKVILHAPKNGFFYVIDRKSGKLVSAEKYATANWASRIDKATGRPVVMPGARYDLVNKPFLAMPGAFGAHNWHPMALNPKTGLTYIPIQELAWEYKSVDKFNYAPGDGNWNVAIHSATVEGPKSEADREVLAKQSRGALIAWDAENQKEVWRVQHKNVSSAGVLTTAGNLVFQGTADGRFVAYRADNGQKVWSWQGSDGIIAGAMSYEVAGQQYIAVLSGYGGANALHVPFSEGTKVGTNGRVLVFSLNGQGTFTSNEKLKAPVVSVAEKPDPAAVKRGQALYEHCAACHGFGTYSNNVIPDLRRSMFLTEKNAWKAVVIDGVLLPRGMPSWKGRLSEDEAQDIRAFILDRAAQQKADEVAMSAPANAETMKTVQQAKPGPVSN</sequence>